<keyword evidence="1" id="KW-0853">WD repeat</keyword>
<evidence type="ECO:0000313" key="5">
    <source>
        <dbReference type="Proteomes" id="UP001381693"/>
    </source>
</evidence>
<feature type="region of interest" description="Disordered" evidence="3">
    <location>
        <begin position="1"/>
        <end position="56"/>
    </location>
</feature>
<dbReference type="EMBL" id="JAXCGZ010009467">
    <property type="protein sequence ID" value="KAK7077137.1"/>
    <property type="molecule type" value="Genomic_DNA"/>
</dbReference>
<feature type="repeat" description="WD" evidence="1">
    <location>
        <begin position="109"/>
        <end position="150"/>
    </location>
</feature>
<dbReference type="PROSITE" id="PS50082">
    <property type="entry name" value="WD_REPEATS_2"/>
    <property type="match status" value="1"/>
</dbReference>
<comment type="caution">
    <text evidence="4">The sequence shown here is derived from an EMBL/GenBank/DDBJ whole genome shotgun (WGS) entry which is preliminary data.</text>
</comment>
<name>A0AAN9AB24_HALRR</name>
<dbReference type="Gene3D" id="2.130.10.10">
    <property type="entry name" value="YVTN repeat-like/Quinoprotein amine dehydrogenase"/>
    <property type="match status" value="1"/>
</dbReference>
<evidence type="ECO:0000313" key="4">
    <source>
        <dbReference type="EMBL" id="KAK7077137.1"/>
    </source>
</evidence>
<feature type="compositionally biased region" description="Basic and acidic residues" evidence="3">
    <location>
        <begin position="1"/>
        <end position="11"/>
    </location>
</feature>
<dbReference type="SUPFAM" id="SSF50978">
    <property type="entry name" value="WD40 repeat-like"/>
    <property type="match status" value="1"/>
</dbReference>
<dbReference type="InterPro" id="IPR015943">
    <property type="entry name" value="WD40/YVTN_repeat-like_dom_sf"/>
</dbReference>
<dbReference type="InterPro" id="IPR001680">
    <property type="entry name" value="WD40_rpt"/>
</dbReference>
<dbReference type="InterPro" id="IPR036322">
    <property type="entry name" value="WD40_repeat_dom_sf"/>
</dbReference>
<dbReference type="PANTHER" id="PTHR32215">
    <property type="entry name" value="CILIA- AND FLAGELLA-ASSOCIATED PROTEIN 57"/>
    <property type="match status" value="1"/>
</dbReference>
<proteinExistence type="predicted"/>
<gene>
    <name evidence="4" type="ORF">SK128_007452</name>
</gene>
<dbReference type="Proteomes" id="UP001381693">
    <property type="component" value="Unassembled WGS sequence"/>
</dbReference>
<dbReference type="AlphaFoldDB" id="A0AAN9AB24"/>
<evidence type="ECO:0000256" key="1">
    <source>
        <dbReference type="PROSITE-ProRule" id="PRU00221"/>
    </source>
</evidence>
<dbReference type="PANTHER" id="PTHR32215:SF0">
    <property type="entry name" value="CILIA- AND FLAGELLA-ASSOCIATED PROTEIN 57"/>
    <property type="match status" value="1"/>
</dbReference>
<feature type="coiled-coil region" evidence="2">
    <location>
        <begin position="215"/>
        <end position="249"/>
    </location>
</feature>
<organism evidence="4 5">
    <name type="scientific">Halocaridina rubra</name>
    <name type="common">Hawaiian red shrimp</name>
    <dbReference type="NCBI Taxonomy" id="373956"/>
    <lineage>
        <taxon>Eukaryota</taxon>
        <taxon>Metazoa</taxon>
        <taxon>Ecdysozoa</taxon>
        <taxon>Arthropoda</taxon>
        <taxon>Crustacea</taxon>
        <taxon>Multicrustacea</taxon>
        <taxon>Malacostraca</taxon>
        <taxon>Eumalacostraca</taxon>
        <taxon>Eucarida</taxon>
        <taxon>Decapoda</taxon>
        <taxon>Pleocyemata</taxon>
        <taxon>Caridea</taxon>
        <taxon>Atyoidea</taxon>
        <taxon>Atyidae</taxon>
        <taxon>Halocaridina</taxon>
    </lineage>
</organism>
<protein>
    <submittedName>
        <fullName evidence="4">Uncharacterized protein</fullName>
    </submittedName>
</protein>
<accession>A0AAN9AB24</accession>
<dbReference type="InterPro" id="IPR052993">
    <property type="entry name" value="CFA-57"/>
</dbReference>
<reference evidence="4 5" key="1">
    <citation type="submission" date="2023-11" db="EMBL/GenBank/DDBJ databases">
        <title>Halocaridina rubra genome assembly.</title>
        <authorList>
            <person name="Smith C."/>
        </authorList>
    </citation>
    <scope>NUCLEOTIDE SEQUENCE [LARGE SCALE GENOMIC DNA]</scope>
    <source>
        <strain evidence="4">EP-1</strain>
        <tissue evidence="4">Whole</tissue>
    </source>
</reference>
<evidence type="ECO:0000256" key="2">
    <source>
        <dbReference type="SAM" id="Coils"/>
    </source>
</evidence>
<evidence type="ECO:0000256" key="3">
    <source>
        <dbReference type="SAM" id="MobiDB-lite"/>
    </source>
</evidence>
<feature type="compositionally biased region" description="Acidic residues" evidence="3">
    <location>
        <begin position="31"/>
        <end position="47"/>
    </location>
</feature>
<sequence>MTHKDVNELIDCHSQPLTDEDLEEMTRSASEEEEEEELEETHEEIEEPGLTLSQEHDDNMVVQELQYDGNDLICVNVAPVKAHIFLGTTSGKLVINKFPLHRAEKFSSYLAHSGSVVKALVTYDEGRILTCGGDGVVVVWKIMSLEEETPEFLTAKERLEDLPQILEMLVSRADLQSKREYTGELESRVSYLARDKEVHLGLQQQEFAASKDALVARYNQILDQMNDTIQTLEKERETLQQSHETKIAKVLEDHNSVIAEHQQELRQKLLYEYSKQDKLESILKEMQTTLDRQVEEAERRTREELQQRLDEQVALVNQLTADLEKTTSELERERSEGAEIVRLVEAATEVELGQVREALHSQLAEEHTNVIKLRSEKAALTKNYAT</sequence>
<keyword evidence="5" id="KW-1185">Reference proteome</keyword>
<feature type="coiled-coil region" evidence="2">
    <location>
        <begin position="276"/>
        <end position="336"/>
    </location>
</feature>
<keyword evidence="2" id="KW-0175">Coiled coil</keyword>